<organism evidence="7 8">
    <name type="scientific">Streptomyces mutabilis</name>
    <dbReference type="NCBI Taxonomy" id="67332"/>
    <lineage>
        <taxon>Bacteria</taxon>
        <taxon>Bacillati</taxon>
        <taxon>Actinomycetota</taxon>
        <taxon>Actinomycetes</taxon>
        <taxon>Kitasatosporales</taxon>
        <taxon>Streptomycetaceae</taxon>
        <taxon>Streptomyces</taxon>
    </lineage>
</organism>
<dbReference type="AlphaFoldDB" id="A0A086MVE0"/>
<keyword evidence="5" id="KW-0598">Phosphotransferase system</keyword>
<dbReference type="HOGENOM" id="CLU_136230_2_2_11"/>
<dbReference type="PROSITE" id="PS51350">
    <property type="entry name" value="PTS_HPR_DOM"/>
    <property type="match status" value="1"/>
</dbReference>
<dbReference type="NCBIfam" id="TIGR01003">
    <property type="entry name" value="PTS_HPr_family"/>
    <property type="match status" value="1"/>
</dbReference>
<proteinExistence type="predicted"/>
<dbReference type="InterPro" id="IPR000032">
    <property type="entry name" value="HPr-like"/>
</dbReference>
<sequence length="90" mass="9176">MPERRVTVASASGLHARPAALFCQTAAAGPVPVRISKGDVTVDAASILGVMRLGVKQGDEVVLAAEGADADHVLDELSALLERDLDATAA</sequence>
<dbReference type="PROSITE" id="PS00369">
    <property type="entry name" value="PTS_HPR_HIS"/>
    <property type="match status" value="1"/>
</dbReference>
<feature type="domain" description="HPr" evidence="6">
    <location>
        <begin position="1"/>
        <end position="88"/>
    </location>
</feature>
<dbReference type="Gene3D" id="3.30.1340.10">
    <property type="entry name" value="HPr-like"/>
    <property type="match status" value="1"/>
</dbReference>
<evidence type="ECO:0000313" key="8">
    <source>
        <dbReference type="Proteomes" id="UP000029095"/>
    </source>
</evidence>
<evidence type="ECO:0000259" key="6">
    <source>
        <dbReference type="PROSITE" id="PS51350"/>
    </source>
</evidence>
<dbReference type="InterPro" id="IPR001020">
    <property type="entry name" value="PTS_HPr_His_P_site"/>
</dbReference>
<dbReference type="GO" id="GO:0009401">
    <property type="term" value="P:phosphoenolpyruvate-dependent sugar phosphotransferase system"/>
    <property type="evidence" value="ECO:0007669"/>
    <property type="project" value="UniProtKB-KW"/>
</dbReference>
<keyword evidence="8" id="KW-1185">Reference proteome</keyword>
<dbReference type="STRING" id="1915400.FM21_18485"/>
<dbReference type="RefSeq" id="WP_043378076.1">
    <property type="nucleotide sequence ID" value="NZ_KN039947.1"/>
</dbReference>
<evidence type="ECO:0000256" key="1">
    <source>
        <dbReference type="ARBA" id="ARBA00003681"/>
    </source>
</evidence>
<dbReference type="EMBL" id="JNFQ01000002">
    <property type="protein sequence ID" value="KFG72858.1"/>
    <property type="molecule type" value="Genomic_DNA"/>
</dbReference>
<gene>
    <name evidence="7" type="ORF">FM21_18485</name>
</gene>
<protein>
    <recommendedName>
        <fullName evidence="3">Phosphocarrier protein HPr</fullName>
    </recommendedName>
</protein>
<evidence type="ECO:0000256" key="4">
    <source>
        <dbReference type="ARBA" id="ARBA00022490"/>
    </source>
</evidence>
<name>A0A086MVE0_9ACTN</name>
<comment type="caution">
    <text evidence="7">The sequence shown here is derived from an EMBL/GenBank/DDBJ whole genome shotgun (WGS) entry which is preliminary data.</text>
</comment>
<dbReference type="SUPFAM" id="SSF55594">
    <property type="entry name" value="HPr-like"/>
    <property type="match status" value="1"/>
</dbReference>
<evidence type="ECO:0000256" key="3">
    <source>
        <dbReference type="ARBA" id="ARBA00020422"/>
    </source>
</evidence>
<comment type="function">
    <text evidence="1">General (non sugar-specific) component of the phosphoenolpyruvate-dependent sugar phosphotransferase system (sugar PTS). This major carbohydrate active-transport system catalyzes the phosphorylation of incoming sugar substrates concomitantly with their translocation across the cell membrane. The phosphoryl group from phosphoenolpyruvate (PEP) is transferred to the phosphoryl carrier protein HPr by enzyme I. Phospho-HPr then transfers it to the PTS EIIA domain.</text>
</comment>
<dbReference type="Pfam" id="PF00381">
    <property type="entry name" value="PTS-HPr"/>
    <property type="match status" value="1"/>
</dbReference>
<keyword evidence="4" id="KW-0963">Cytoplasm</keyword>
<dbReference type="PANTHER" id="PTHR33705:SF2">
    <property type="entry name" value="PHOSPHOCARRIER PROTEIN NPR"/>
    <property type="match status" value="1"/>
</dbReference>
<dbReference type="PANTHER" id="PTHR33705">
    <property type="entry name" value="PHOSPHOCARRIER PROTEIN HPR"/>
    <property type="match status" value="1"/>
</dbReference>
<dbReference type="InterPro" id="IPR050399">
    <property type="entry name" value="HPr"/>
</dbReference>
<evidence type="ECO:0000256" key="2">
    <source>
        <dbReference type="ARBA" id="ARBA00004496"/>
    </source>
</evidence>
<comment type="subcellular location">
    <subcellularLocation>
        <location evidence="2">Cytoplasm</location>
    </subcellularLocation>
</comment>
<dbReference type="InterPro" id="IPR035895">
    <property type="entry name" value="HPr-like_sf"/>
</dbReference>
<evidence type="ECO:0000313" key="7">
    <source>
        <dbReference type="EMBL" id="KFG72858.1"/>
    </source>
</evidence>
<dbReference type="PRINTS" id="PR00107">
    <property type="entry name" value="PHOSPHOCPHPR"/>
</dbReference>
<reference evidence="7 8" key="1">
    <citation type="submission" date="2014-05" db="EMBL/GenBank/DDBJ databases">
        <title>Complete genome sequence of the Streptomyces mutabilis TRM45540.</title>
        <authorList>
            <person name="Luo X."/>
            <person name="Zhang L."/>
        </authorList>
    </citation>
    <scope>NUCLEOTIDE SEQUENCE [LARGE SCALE GENOMIC DNA]</scope>
    <source>
        <strain evidence="7 8">TRM45540</strain>
    </source>
</reference>
<dbReference type="GO" id="GO:0005737">
    <property type="term" value="C:cytoplasm"/>
    <property type="evidence" value="ECO:0007669"/>
    <property type="project" value="UniProtKB-SubCell"/>
</dbReference>
<accession>A0A086MVE0</accession>
<dbReference type="Proteomes" id="UP000029095">
    <property type="component" value="Unassembled WGS sequence"/>
</dbReference>
<evidence type="ECO:0000256" key="5">
    <source>
        <dbReference type="ARBA" id="ARBA00022683"/>
    </source>
</evidence>
<dbReference type="CDD" id="cd00367">
    <property type="entry name" value="PTS-HPr_like"/>
    <property type="match status" value="1"/>
</dbReference>